<sequence length="629" mass="67250">MIGRFLRGAALACALIQGGPAMAGTDAPGSAADYFAPPAIEDAALSPDGRHVAARALVNGRPRLALFDIGGSVSAPRAVALPEAERLEWHRWLGADRLLVSLLRQGKAPTTHLVTIDLASGALSQIGKPRSAESSGDVIHVAPDGSFLLLSADVPGSTTPGVYRIDLTTGRTTLAVTPQDHVWDWYADSAGVIRAGMAQDGKRSWLLYRKDEHARFARSARGAGDMRSGIERFVPVRGTDRGYALAQTPEGRLGLYAYDFAAGKLGTLLHENPQVDLEGFQTDADGRLTGVEYSAERPVSRWFDAKMAERQAAIDAALPGRANRILSSSIDGSRTLVFSESAGDPGAFHVYADGRAALVAAVSPARLGKPETEMKAVRYRARDGLEIGGFLTLPAGRDPRGLPLIVMPHGGPFARDSWGYDPWVQYLADRGYAVLQPNYRGSTGFGRAFREKGDGQWGRGMQDDVDDGVDWLAAQGIADSKRVCIMGASYGGYAAMWAAAQASPRYRCAVSFAGISDVDAQLAFDRKTFEEHDFRAWKARIQGSAPSLAALSPITRVARLTMPILIAHGAADTTVPADQSERLHLALKRLGRAHDYVVYAGQGHTLEGPADNADFLDRVGAFLAAHNPA</sequence>
<dbReference type="RefSeq" id="WP_317227855.1">
    <property type="nucleotide sequence ID" value="NZ_JAWJEJ010000002.1"/>
</dbReference>
<feature type="domain" description="Peptidase S9 prolyl oligopeptidase catalytic" evidence="3">
    <location>
        <begin position="423"/>
        <end position="625"/>
    </location>
</feature>
<dbReference type="PANTHER" id="PTHR42776">
    <property type="entry name" value="SERINE PEPTIDASE S9 FAMILY MEMBER"/>
    <property type="match status" value="1"/>
</dbReference>
<evidence type="ECO:0000256" key="1">
    <source>
        <dbReference type="ARBA" id="ARBA00022801"/>
    </source>
</evidence>
<comment type="caution">
    <text evidence="4">The sequence shown here is derived from an EMBL/GenBank/DDBJ whole genome shotgun (WGS) entry which is preliminary data.</text>
</comment>
<evidence type="ECO:0000313" key="5">
    <source>
        <dbReference type="Proteomes" id="UP001273531"/>
    </source>
</evidence>
<dbReference type="InterPro" id="IPR029058">
    <property type="entry name" value="AB_hydrolase_fold"/>
</dbReference>
<dbReference type="PANTHER" id="PTHR42776:SF27">
    <property type="entry name" value="DIPEPTIDYL PEPTIDASE FAMILY MEMBER 6"/>
    <property type="match status" value="1"/>
</dbReference>
<keyword evidence="2" id="KW-0732">Signal</keyword>
<evidence type="ECO:0000259" key="3">
    <source>
        <dbReference type="Pfam" id="PF00326"/>
    </source>
</evidence>
<accession>A0ABU3YBY9</accession>
<dbReference type="InterPro" id="IPR001375">
    <property type="entry name" value="Peptidase_S9_cat"/>
</dbReference>
<dbReference type="Pfam" id="PF00326">
    <property type="entry name" value="Peptidase_S9"/>
    <property type="match status" value="1"/>
</dbReference>
<name>A0ABU3YBY9_9SPHN</name>
<evidence type="ECO:0000256" key="2">
    <source>
        <dbReference type="SAM" id="SignalP"/>
    </source>
</evidence>
<gene>
    <name evidence="4" type="ORF">RZN05_16895</name>
</gene>
<dbReference type="GO" id="GO:0016787">
    <property type="term" value="F:hydrolase activity"/>
    <property type="evidence" value="ECO:0007669"/>
    <property type="project" value="UniProtKB-KW"/>
</dbReference>
<feature type="signal peptide" evidence="2">
    <location>
        <begin position="1"/>
        <end position="23"/>
    </location>
</feature>
<dbReference type="Proteomes" id="UP001273531">
    <property type="component" value="Unassembled WGS sequence"/>
</dbReference>
<organism evidence="4 5">
    <name type="scientific">Sphingomonas agrestis</name>
    <dbReference type="NCBI Taxonomy" id="3080540"/>
    <lineage>
        <taxon>Bacteria</taxon>
        <taxon>Pseudomonadati</taxon>
        <taxon>Pseudomonadota</taxon>
        <taxon>Alphaproteobacteria</taxon>
        <taxon>Sphingomonadales</taxon>
        <taxon>Sphingomonadaceae</taxon>
        <taxon>Sphingomonas</taxon>
    </lineage>
</organism>
<protein>
    <submittedName>
        <fullName evidence="4">Alpha/beta fold hydrolase</fullName>
    </submittedName>
</protein>
<keyword evidence="1 4" id="KW-0378">Hydrolase</keyword>
<feature type="chain" id="PRO_5046590103" evidence="2">
    <location>
        <begin position="24"/>
        <end position="629"/>
    </location>
</feature>
<reference evidence="4 5" key="1">
    <citation type="submission" date="2023-10" db="EMBL/GenBank/DDBJ databases">
        <title>Sphingomonas sp. HF-S4 16S ribosomal RNA gene Genome sequencing and assembly.</title>
        <authorList>
            <person name="Lee H."/>
        </authorList>
    </citation>
    <scope>NUCLEOTIDE SEQUENCE [LARGE SCALE GENOMIC DNA]</scope>
    <source>
        <strain evidence="4 5">HF-S4</strain>
    </source>
</reference>
<proteinExistence type="predicted"/>
<dbReference type="EMBL" id="JAWJEJ010000002">
    <property type="protein sequence ID" value="MDV3458678.1"/>
    <property type="molecule type" value="Genomic_DNA"/>
</dbReference>
<keyword evidence="5" id="KW-1185">Reference proteome</keyword>
<dbReference type="Gene3D" id="2.120.10.30">
    <property type="entry name" value="TolB, C-terminal domain"/>
    <property type="match status" value="1"/>
</dbReference>
<dbReference type="InterPro" id="IPR011042">
    <property type="entry name" value="6-blade_b-propeller_TolB-like"/>
</dbReference>
<dbReference type="Gene3D" id="3.40.50.1820">
    <property type="entry name" value="alpha/beta hydrolase"/>
    <property type="match status" value="1"/>
</dbReference>
<dbReference type="SUPFAM" id="SSF82171">
    <property type="entry name" value="DPP6 N-terminal domain-like"/>
    <property type="match status" value="1"/>
</dbReference>
<dbReference type="SUPFAM" id="SSF53474">
    <property type="entry name" value="alpha/beta-Hydrolases"/>
    <property type="match status" value="1"/>
</dbReference>
<evidence type="ECO:0000313" key="4">
    <source>
        <dbReference type="EMBL" id="MDV3458678.1"/>
    </source>
</evidence>